<keyword evidence="1" id="KW-0472">Membrane</keyword>
<name>A0A257LT26_UNCW3</name>
<comment type="caution">
    <text evidence="2">The sequence shown here is derived from an EMBL/GenBank/DDBJ whole genome shotgun (WGS) entry which is preliminary data.</text>
</comment>
<proteinExistence type="predicted"/>
<keyword evidence="1" id="KW-0812">Transmembrane</keyword>
<protein>
    <submittedName>
        <fullName evidence="2">Uncharacterized protein</fullName>
    </submittedName>
</protein>
<feature type="transmembrane region" description="Helical" evidence="1">
    <location>
        <begin position="17"/>
        <end position="38"/>
    </location>
</feature>
<feature type="transmembrane region" description="Helical" evidence="1">
    <location>
        <begin position="103"/>
        <end position="120"/>
    </location>
</feature>
<gene>
    <name evidence="2" type="ORF">CGW93_03675</name>
</gene>
<evidence type="ECO:0000313" key="2">
    <source>
        <dbReference type="EMBL" id="OYV02817.1"/>
    </source>
</evidence>
<feature type="transmembrane region" description="Helical" evidence="1">
    <location>
        <begin position="79"/>
        <end position="97"/>
    </location>
</feature>
<dbReference type="EMBL" id="NMUJ01000049">
    <property type="protein sequence ID" value="OYV02817.1"/>
    <property type="molecule type" value="Genomic_DNA"/>
</dbReference>
<sequence>MSAYLALFTSIEFPQTLLYIIPVSVGVWLTVTILTPPVSTEKLIEFYKLVRPGGPGWKRIRALIPGTENDRIELSNLKGFIVSVIAIYSALIGIGKLILGNKFVGVLLLCISCLMGYLIYKVFTETEAQQVAG</sequence>
<evidence type="ECO:0000313" key="3">
    <source>
        <dbReference type="Proteomes" id="UP000216312"/>
    </source>
</evidence>
<accession>A0A257LT26</accession>
<keyword evidence="1" id="KW-1133">Transmembrane helix</keyword>
<dbReference type="Proteomes" id="UP000216312">
    <property type="component" value="Unassembled WGS sequence"/>
</dbReference>
<evidence type="ECO:0000256" key="1">
    <source>
        <dbReference type="SAM" id="Phobius"/>
    </source>
</evidence>
<organism evidence="2 3">
    <name type="scientific">candidate division WOR-3 bacterium 4484_18</name>
    <dbReference type="NCBI Taxonomy" id="2020626"/>
    <lineage>
        <taxon>Bacteria</taxon>
        <taxon>Bacteria division WOR-3</taxon>
    </lineage>
</organism>
<reference evidence="3" key="1">
    <citation type="submission" date="2017-07" db="EMBL/GenBank/DDBJ databases">
        <title>Novel pathways for hydrocarbon cycling and metabolic interdependencies in hydrothermal sediment communities.</title>
        <authorList>
            <person name="Dombrowski N."/>
            <person name="Seitz K."/>
            <person name="Teske A."/>
            <person name="Baker B."/>
        </authorList>
    </citation>
    <scope>NUCLEOTIDE SEQUENCE [LARGE SCALE GENOMIC DNA]</scope>
</reference>
<dbReference type="AlphaFoldDB" id="A0A257LT26"/>